<sequence>MDNDLIIRIGPARDENGNTKSFYLPLTPDISRESISFAETDRQGIAEVVEALPNRTLHCEPALAEAGATLGLAPRNLTDEEAQLAADLALRLKPIEGIPDPRERRVRRKFFKALAKARNSPVWHRMDNGSIVQGEVTGDVSERPIKVGVTAAARMDDVPVLMISIIGTGSDLEGDVDLILMESPEYARLQLHRAYGLSAVPRLVLRNGPVDQGWSSRWLPVINAILEGIADGKTGDGTVAEVTSEGPGYRLRCIFR</sequence>
<gene>
    <name evidence="1" type="ORF">DEA8626_03034</name>
</gene>
<keyword evidence="2" id="KW-1185">Reference proteome</keyword>
<evidence type="ECO:0000313" key="1">
    <source>
        <dbReference type="EMBL" id="SPH23957.1"/>
    </source>
</evidence>
<dbReference type="Proteomes" id="UP000244924">
    <property type="component" value="Unassembled WGS sequence"/>
</dbReference>
<dbReference type="EMBL" id="OMOQ01000002">
    <property type="protein sequence ID" value="SPH23957.1"/>
    <property type="molecule type" value="Genomic_DNA"/>
</dbReference>
<reference evidence="1 2" key="1">
    <citation type="submission" date="2018-03" db="EMBL/GenBank/DDBJ databases">
        <authorList>
            <person name="Keele B.F."/>
        </authorList>
    </citation>
    <scope>NUCLEOTIDE SEQUENCE [LARGE SCALE GENOMIC DNA]</scope>
    <source>
        <strain evidence="1 2">CECT 8626</strain>
    </source>
</reference>
<name>A0A2R8BKN8_9RHOB</name>
<proteinExistence type="predicted"/>
<dbReference type="AlphaFoldDB" id="A0A2R8BKN8"/>
<accession>A0A2R8BKN8</accession>
<protein>
    <submittedName>
        <fullName evidence="1">Uncharacterized protein</fullName>
    </submittedName>
</protein>
<evidence type="ECO:0000313" key="2">
    <source>
        <dbReference type="Proteomes" id="UP000244924"/>
    </source>
</evidence>
<dbReference type="RefSeq" id="WP_108854019.1">
    <property type="nucleotide sequence ID" value="NZ_OMOQ01000002.1"/>
</dbReference>
<organism evidence="1 2">
    <name type="scientific">Albidovulum aquaemixtae</name>
    <dbReference type="NCBI Taxonomy" id="1542388"/>
    <lineage>
        <taxon>Bacteria</taxon>
        <taxon>Pseudomonadati</taxon>
        <taxon>Pseudomonadota</taxon>
        <taxon>Alphaproteobacteria</taxon>
        <taxon>Rhodobacterales</taxon>
        <taxon>Paracoccaceae</taxon>
        <taxon>Albidovulum</taxon>
    </lineage>
</organism>